<dbReference type="EMBL" id="JANLFC010000078">
    <property type="protein sequence ID" value="MCR4450693.1"/>
    <property type="molecule type" value="Genomic_DNA"/>
</dbReference>
<dbReference type="RefSeq" id="WP_257725945.1">
    <property type="nucleotide sequence ID" value="NZ_JANLFC010000078.1"/>
</dbReference>
<sequence>MMSERVQMLKEWVKHHTSTVQTDPEKEKTLADTLDSLGPVSDEVKLMATLVYVLGISQSTIATKLGISRSAVSAKLRPITAILNPAMAMMSERVQMLKEWVKHHTSKEQTDPDKEKTLSDTLASLGTVSEEVKLIATLVYVLGISQSTIATKLGISRTAVSAKLQPITDILNPAKPRGVIRDEILKAFPALTSKELTFAIKRIYNLKNHRYDPERSLSQSAAIQQVKSEVAAAMSVKQPYLGAPGVGVTASGKGVQYTVNGITGTPSELLRTVTGLPPSSPEFKRLYRKIYNEAQKKSMDAAVRDVIGRLSSAK</sequence>
<reference evidence="1" key="1">
    <citation type="submission" date="2022-08" db="EMBL/GenBank/DDBJ databases">
        <title>A global survey of hypervirulent Aeromonas hydrophila identified this emerging pathogen in farmed fish in the lower Mekong River basin.</title>
        <authorList>
            <person name="Xu T."/>
            <person name="Rasmussen-Ivey C.R."/>
            <person name="Moen F.S."/>
            <person name="Fernandez Bravo A."/>
            <person name="Lamy B."/>
            <person name="Beaz-Hidalgo R."/>
            <person name="Khan C.D."/>
            <person name="Castro Escarpulli G."/>
            <person name="Yasin I.S.M."/>
            <person name="Figueras M.J."/>
            <person name="Azzam Sayuti M."/>
            <person name="Karim M.M."/>
            <person name="Alam K.M."/>
            <person name="Le T.T.T."/>
            <person name="Thao N.H.P."/>
            <person name="Addo S."/>
            <person name="Duodu S."/>
            <person name="Ali S."/>
            <person name="Mey S."/>
            <person name="Somony T."/>
            <person name="Liles M.R."/>
        </authorList>
    </citation>
    <scope>NUCLEOTIDE SEQUENCE</scope>
    <source>
        <strain evidence="1">0.14</strain>
    </source>
</reference>
<evidence type="ECO:0000313" key="2">
    <source>
        <dbReference type="Proteomes" id="UP001204061"/>
    </source>
</evidence>
<evidence type="ECO:0000313" key="1">
    <source>
        <dbReference type="EMBL" id="MCR4450693.1"/>
    </source>
</evidence>
<protein>
    <submittedName>
        <fullName evidence="1">Uncharacterized protein</fullName>
    </submittedName>
</protein>
<dbReference type="Proteomes" id="UP001204061">
    <property type="component" value="Unassembled WGS sequence"/>
</dbReference>
<dbReference type="Gene3D" id="1.10.10.60">
    <property type="entry name" value="Homeodomain-like"/>
    <property type="match status" value="2"/>
</dbReference>
<proteinExistence type="predicted"/>
<name>A0AAW5M9M9_AERVE</name>
<accession>A0AAW5M9M9</accession>
<gene>
    <name evidence="1" type="ORF">NS965_20120</name>
</gene>
<organism evidence="1 2">
    <name type="scientific">Aeromonas veronii</name>
    <dbReference type="NCBI Taxonomy" id="654"/>
    <lineage>
        <taxon>Bacteria</taxon>
        <taxon>Pseudomonadati</taxon>
        <taxon>Pseudomonadota</taxon>
        <taxon>Gammaproteobacteria</taxon>
        <taxon>Aeromonadales</taxon>
        <taxon>Aeromonadaceae</taxon>
        <taxon>Aeromonas</taxon>
    </lineage>
</organism>
<comment type="caution">
    <text evidence="1">The sequence shown here is derived from an EMBL/GenBank/DDBJ whole genome shotgun (WGS) entry which is preliminary data.</text>
</comment>
<dbReference type="AlphaFoldDB" id="A0AAW5M9M9"/>